<feature type="compositionally biased region" description="Polar residues" evidence="8">
    <location>
        <begin position="930"/>
        <end position="939"/>
    </location>
</feature>
<organism evidence="11 12">
    <name type="scientific">Culex pipiens pipiens</name>
    <name type="common">Northern house mosquito</name>
    <dbReference type="NCBI Taxonomy" id="38569"/>
    <lineage>
        <taxon>Eukaryota</taxon>
        <taxon>Metazoa</taxon>
        <taxon>Ecdysozoa</taxon>
        <taxon>Arthropoda</taxon>
        <taxon>Hexapoda</taxon>
        <taxon>Insecta</taxon>
        <taxon>Pterygota</taxon>
        <taxon>Neoptera</taxon>
        <taxon>Endopterygota</taxon>
        <taxon>Diptera</taxon>
        <taxon>Nematocera</taxon>
        <taxon>Culicoidea</taxon>
        <taxon>Culicidae</taxon>
        <taxon>Culicinae</taxon>
        <taxon>Culicini</taxon>
        <taxon>Culex</taxon>
        <taxon>Culex</taxon>
    </lineage>
</organism>
<evidence type="ECO:0000256" key="4">
    <source>
        <dbReference type="ARBA" id="ARBA00022838"/>
    </source>
</evidence>
<feature type="domain" description="BUB1 N-terminal" evidence="10">
    <location>
        <begin position="72"/>
        <end position="228"/>
    </location>
</feature>
<feature type="compositionally biased region" description="Polar residues" evidence="8">
    <location>
        <begin position="225"/>
        <end position="240"/>
    </location>
</feature>
<feature type="compositionally biased region" description="Polar residues" evidence="8">
    <location>
        <begin position="787"/>
        <end position="802"/>
    </location>
</feature>
<dbReference type="InterPro" id="IPR017441">
    <property type="entry name" value="Protein_kinase_ATP_BS"/>
</dbReference>
<feature type="region of interest" description="Disordered" evidence="8">
    <location>
        <begin position="613"/>
        <end position="992"/>
    </location>
</feature>
<evidence type="ECO:0000256" key="5">
    <source>
        <dbReference type="ARBA" id="ARBA00022840"/>
    </source>
</evidence>
<keyword evidence="4" id="KW-0995">Kinetochore</keyword>
<dbReference type="GO" id="GO:0032991">
    <property type="term" value="C:protein-containing complex"/>
    <property type="evidence" value="ECO:0007669"/>
    <property type="project" value="UniProtKB-ARBA"/>
</dbReference>
<dbReference type="SMART" id="SM00777">
    <property type="entry name" value="Mad3_BUB1_I"/>
    <property type="match status" value="1"/>
</dbReference>
<evidence type="ECO:0000313" key="12">
    <source>
        <dbReference type="Proteomes" id="UP001562425"/>
    </source>
</evidence>
<feature type="compositionally biased region" description="Low complexity" evidence="8">
    <location>
        <begin position="254"/>
        <end position="326"/>
    </location>
</feature>
<evidence type="ECO:0008006" key="13">
    <source>
        <dbReference type="Google" id="ProtNLM"/>
    </source>
</evidence>
<dbReference type="EMBL" id="JBEHCU010005732">
    <property type="protein sequence ID" value="KAL1398881.1"/>
    <property type="molecule type" value="Genomic_DNA"/>
</dbReference>
<dbReference type="InterPro" id="IPR015661">
    <property type="entry name" value="Bub1/Mad3"/>
</dbReference>
<feature type="compositionally biased region" description="Low complexity" evidence="8">
    <location>
        <begin position="621"/>
        <end position="639"/>
    </location>
</feature>
<dbReference type="GO" id="GO:0007094">
    <property type="term" value="P:mitotic spindle assembly checkpoint signaling"/>
    <property type="evidence" value="ECO:0007669"/>
    <property type="project" value="UniProtKB-ARBA"/>
</dbReference>
<gene>
    <name evidence="11" type="ORF">pipiens_008611</name>
</gene>
<keyword evidence="2" id="KW-0158">Chromosome</keyword>
<dbReference type="PANTHER" id="PTHR14030">
    <property type="entry name" value="MITOTIC CHECKPOINT SERINE/THREONINE-PROTEIN KINASE BUB1"/>
    <property type="match status" value="1"/>
</dbReference>
<evidence type="ECO:0000313" key="11">
    <source>
        <dbReference type="EMBL" id="KAL1398881.1"/>
    </source>
</evidence>
<feature type="region of interest" description="Disordered" evidence="8">
    <location>
        <begin position="580"/>
        <end position="601"/>
    </location>
</feature>
<dbReference type="InterPro" id="IPR008271">
    <property type="entry name" value="Ser/Thr_kinase_AS"/>
</dbReference>
<feature type="compositionally biased region" description="Pro residues" evidence="8">
    <location>
        <begin position="748"/>
        <end position="767"/>
    </location>
</feature>
<feature type="compositionally biased region" description="Acidic residues" evidence="8">
    <location>
        <begin position="954"/>
        <end position="984"/>
    </location>
</feature>
<feature type="compositionally biased region" description="Pro residues" evidence="8">
    <location>
        <begin position="384"/>
        <end position="399"/>
    </location>
</feature>
<reference evidence="11 12" key="1">
    <citation type="submission" date="2024-05" db="EMBL/GenBank/DDBJ databases">
        <title>Culex pipiens pipiens assembly and annotation.</title>
        <authorList>
            <person name="Alout H."/>
            <person name="Durand T."/>
        </authorList>
    </citation>
    <scope>NUCLEOTIDE SEQUENCE [LARGE SCALE GENOMIC DNA]</scope>
    <source>
        <strain evidence="11">HA-2024</strain>
        <tissue evidence="11">Whole body</tissue>
    </source>
</reference>
<dbReference type="InterPro" id="IPR013212">
    <property type="entry name" value="Mad3/Bub1_I"/>
</dbReference>
<dbReference type="PANTHER" id="PTHR14030:SF4">
    <property type="entry name" value="BUB1 KINASE, ISOFORM A-RELATED"/>
    <property type="match status" value="1"/>
</dbReference>
<name>A0ABD1DGZ9_CULPP</name>
<dbReference type="Gene3D" id="1.10.510.10">
    <property type="entry name" value="Transferase(Phosphotransferase) domain 1"/>
    <property type="match status" value="1"/>
</dbReference>
<dbReference type="Pfam" id="PF08311">
    <property type="entry name" value="Mad3_BUB1_I"/>
    <property type="match status" value="1"/>
</dbReference>
<feature type="compositionally biased region" description="Low complexity" evidence="8">
    <location>
        <begin position="585"/>
        <end position="600"/>
    </location>
</feature>
<proteinExistence type="predicted"/>
<feature type="region of interest" description="Disordered" evidence="8">
    <location>
        <begin position="220"/>
        <end position="334"/>
    </location>
</feature>
<evidence type="ECO:0000256" key="8">
    <source>
        <dbReference type="SAM" id="MobiDB-lite"/>
    </source>
</evidence>
<dbReference type="PROSITE" id="PS50011">
    <property type="entry name" value="PROTEIN_KINASE_DOM"/>
    <property type="match status" value="1"/>
</dbReference>
<evidence type="ECO:0000259" key="10">
    <source>
        <dbReference type="PROSITE" id="PS51489"/>
    </source>
</evidence>
<keyword evidence="3 7" id="KW-0547">Nucleotide-binding</keyword>
<feature type="domain" description="Protein kinase" evidence="9">
    <location>
        <begin position="1148"/>
        <end position="1433"/>
    </location>
</feature>
<comment type="caution">
    <text evidence="11">The sequence shown here is derived from an EMBL/GenBank/DDBJ whole genome shotgun (WGS) entry which is preliminary data.</text>
</comment>
<keyword evidence="12" id="KW-1185">Reference proteome</keyword>
<feature type="region of interest" description="Disordered" evidence="8">
    <location>
        <begin position="450"/>
        <end position="469"/>
    </location>
</feature>
<dbReference type="PROSITE" id="PS00107">
    <property type="entry name" value="PROTEIN_KINASE_ATP"/>
    <property type="match status" value="1"/>
</dbReference>
<sequence>MLSRSRITISPQVKNSPDVNQINGGIHNACHICPFLRARVSEITSSMNPHQQQLPAADPAVLARYESDKRAWDEAIRAYQGPDPLDIWFNFICWLEQHKMLDKEGGFRKILEQCLSNFENYENYKQDVRMVKLWMKFIDMQANPLNLYQFLYKKNVGTQCACFYIGWAHYYDAANAFKQAESIFNLGIQVKAQPMEELQEAQNKFRLSIAQRMLYNDASSKKRSANTLVEQRQQITSLSPPQKKLKSDSGEYYPQPAQQQTQPQQQQQPQPQAAQIAQAQPQQHQSQPQSQPQPQSHYNQQNYYQNQQQVAQQSTVQAAAPVASPAPANPTTEQYYQQDKQNAAYYQNSSQQHHYPQQNQQTIVQQQVQVPPAIQVQPVVATPQPQPEPPKPQPAPAPQPIHKSVIIENYGLTMENDSLIECNLNNSAYVISSSLNYVYDDPNLTGYSLGVEDPAPPEEEKVPDPEPSATRLPVGFAREARSNHERWDVPLCLEEPYDPNRVCRYPKGHVYPDLHTGQPTLEFSPEEIRARKCHNTHSKRNSSNITNQSSIRQFNLYNIHLPPLIPYNIRRCTTTTEAITDLRTDNSNNNSSNNRTNTSLLPRFISNRLDHMRSTLSNSPTSSTRHTTVNSSSSNNNNTMVPIATATKHMHHHPGQQQPAVPPQSYAPHPAPRPQTPVQQPQQQQQQQPPYHHQPPGQPAIPGRPMQRPPQPYAQPAPVAVPTTSAAPSQHLQRTTSVPQQPQQMQKPPQPQQPQPPLAAQSKPPPAARASASSRFSNCDDFEEQIEASTIRFSTSSENGASKNKTITIKFKKEKTTYSAPSPVPGAAPSGGSLLPPAAAASTANDASKKLKKVVLPGTPSTPVSRPPPPPQGISGGVSKEKSKNSSKKSSKGVGKSGAGKKYDPDATVVPANRTDANLLLSLSGDPEDSSQSYASSVGGTKKKPKKKVRYLEEGEVFDDEYLDSDEDEYDDSDEDDDDLEENDSSYQSNSEFNTSFSNISFAGDNSNGAFNFGGSSCSTPMRHTQTSGGISKTSTPIGSFRYLKKHESNLSLGQNEDSMSSTVVENSYFQTEHDEEAKRRRKEKALAIIETHLAKPFLDPFSSELCKAFLTKIDFPSRENTDDYKVTNNNLPKMIKSQMCSLAGRTYNVEKEVGRGSYGSVFRALNTGTGAVVAIKYQKPANTWELYICTEVRKRIKNPDILPGFMDICSAVIAPNASVLVSEFSQYGSLLDINNKIRTATTKVMHESLVMHFSSQILSIVDHLHGCNIIHADIKPDNFLLMQIPTVESDIPTLRLIDFGCAIDMNFFEKKRQFKKVIQTDGFTCIEMQEGRPWSFQTDLFCVAGTIHVMLFGEYMQLTKKYDQDWDIKQKLPRYLKKHVWTEVFQKLLNIKDINHMPKLSALKELIDGEVFNMESELMKHIRTLSNLLKRR</sequence>
<evidence type="ECO:0000256" key="7">
    <source>
        <dbReference type="PROSITE-ProRule" id="PRU10141"/>
    </source>
</evidence>
<dbReference type="GO" id="GO:0005524">
    <property type="term" value="F:ATP binding"/>
    <property type="evidence" value="ECO:0007669"/>
    <property type="project" value="UniProtKB-UniRule"/>
</dbReference>
<dbReference type="InterPro" id="IPR000719">
    <property type="entry name" value="Prot_kinase_dom"/>
</dbReference>
<dbReference type="PROSITE" id="PS51489">
    <property type="entry name" value="BUB1_N"/>
    <property type="match status" value="1"/>
</dbReference>
<feature type="region of interest" description="Disordered" evidence="8">
    <location>
        <begin position="381"/>
        <end position="400"/>
    </location>
</feature>
<dbReference type="Pfam" id="PF00069">
    <property type="entry name" value="Pkinase"/>
    <property type="match status" value="1"/>
</dbReference>
<evidence type="ECO:0000256" key="3">
    <source>
        <dbReference type="ARBA" id="ARBA00022741"/>
    </source>
</evidence>
<keyword evidence="5 7" id="KW-0067">ATP-binding</keyword>
<evidence type="ECO:0000256" key="2">
    <source>
        <dbReference type="ARBA" id="ARBA00022454"/>
    </source>
</evidence>
<dbReference type="GO" id="GO:0000776">
    <property type="term" value="C:kinetochore"/>
    <property type="evidence" value="ECO:0007669"/>
    <property type="project" value="UniProtKB-KW"/>
</dbReference>
<dbReference type="Proteomes" id="UP001562425">
    <property type="component" value="Unassembled WGS sequence"/>
</dbReference>
<accession>A0ABD1DGZ9</accession>
<protein>
    <recommendedName>
        <fullName evidence="13">Bub1</fullName>
    </recommendedName>
</protein>
<dbReference type="SUPFAM" id="SSF56112">
    <property type="entry name" value="Protein kinase-like (PK-like)"/>
    <property type="match status" value="1"/>
</dbReference>
<dbReference type="PROSITE" id="PS00108">
    <property type="entry name" value="PROTEIN_KINASE_ST"/>
    <property type="match status" value="1"/>
</dbReference>
<dbReference type="InterPro" id="IPR011009">
    <property type="entry name" value="Kinase-like_dom_sf"/>
</dbReference>
<dbReference type="FunFam" id="1.10.510.10:FF:000807">
    <property type="entry name" value="Checkpoint serine/threonine-protein kinase bub1"/>
    <property type="match status" value="1"/>
</dbReference>
<feature type="compositionally biased region" description="Low complexity" evidence="8">
    <location>
        <begin position="716"/>
        <end position="729"/>
    </location>
</feature>
<dbReference type="SMART" id="SM00220">
    <property type="entry name" value="S_TKc"/>
    <property type="match status" value="1"/>
</dbReference>
<evidence type="ECO:0000259" key="9">
    <source>
        <dbReference type="PROSITE" id="PS50011"/>
    </source>
</evidence>
<feature type="binding site" evidence="7">
    <location>
        <position position="1177"/>
    </location>
    <ligand>
        <name>ATP</name>
        <dbReference type="ChEBI" id="CHEBI:30616"/>
    </ligand>
</feature>
<keyword evidence="6" id="KW-0137">Centromere</keyword>
<evidence type="ECO:0000256" key="6">
    <source>
        <dbReference type="ARBA" id="ARBA00023328"/>
    </source>
</evidence>
<feature type="compositionally biased region" description="Low complexity" evidence="8">
    <location>
        <begin position="676"/>
        <end position="691"/>
    </location>
</feature>
<comment type="subcellular location">
    <subcellularLocation>
        <location evidence="1">Chromosome</location>
        <location evidence="1">Centromere</location>
        <location evidence="1">Kinetochore</location>
    </subcellularLocation>
</comment>
<evidence type="ECO:0000256" key="1">
    <source>
        <dbReference type="ARBA" id="ARBA00004629"/>
    </source>
</evidence>
<dbReference type="CDD" id="cd13981">
    <property type="entry name" value="STKc_Bub1_BubR1"/>
    <property type="match status" value="1"/>
</dbReference>
<dbReference type="Gene3D" id="1.25.40.430">
    <property type="match status" value="1"/>
</dbReference>
<feature type="compositionally biased region" description="Low complexity" evidence="8">
    <location>
        <begin position="817"/>
        <end position="842"/>
    </location>
</feature>